<reference evidence="3" key="2">
    <citation type="submission" date="2025-08" db="UniProtKB">
        <authorList>
            <consortium name="RefSeq"/>
        </authorList>
    </citation>
    <scope>IDENTIFICATION</scope>
    <source>
        <tissue evidence="3">Leaf</tissue>
    </source>
</reference>
<proteinExistence type="predicted"/>
<dbReference type="GeneID" id="130461620"/>
<dbReference type="InterPro" id="IPR043128">
    <property type="entry name" value="Rev_trsase/Diguanyl_cyclase"/>
</dbReference>
<dbReference type="SUPFAM" id="SSF53098">
    <property type="entry name" value="Ribonuclease H-like"/>
    <property type="match status" value="1"/>
</dbReference>
<dbReference type="Proteomes" id="UP000813463">
    <property type="component" value="Chromosome 5"/>
</dbReference>
<dbReference type="InterPro" id="IPR041588">
    <property type="entry name" value="Integrase_H2C2"/>
</dbReference>
<gene>
    <name evidence="3" type="primary">LOC130461620</name>
</gene>
<dbReference type="Gene3D" id="3.30.70.270">
    <property type="match status" value="1"/>
</dbReference>
<dbReference type="RefSeq" id="XP_056685754.1">
    <property type="nucleotide sequence ID" value="XM_056829776.1"/>
</dbReference>
<feature type="domain" description="Integrase catalytic" evidence="1">
    <location>
        <begin position="251"/>
        <end position="348"/>
    </location>
</feature>
<name>A0ABM3QQY6_SPIOL</name>
<dbReference type="PROSITE" id="PS50994">
    <property type="entry name" value="INTEGRASE"/>
    <property type="match status" value="1"/>
</dbReference>
<accession>A0ABM3QQY6</accession>
<evidence type="ECO:0000313" key="3">
    <source>
        <dbReference type="RefSeq" id="XP_056685754.1"/>
    </source>
</evidence>
<protein>
    <recommendedName>
        <fullName evidence="1">Integrase catalytic domain-containing protein</fullName>
    </recommendedName>
</protein>
<dbReference type="SUPFAM" id="SSF56672">
    <property type="entry name" value="DNA/RNA polymerases"/>
    <property type="match status" value="1"/>
</dbReference>
<dbReference type="InterPro" id="IPR036397">
    <property type="entry name" value="RNaseH_sf"/>
</dbReference>
<evidence type="ECO:0000259" key="1">
    <source>
        <dbReference type="PROSITE" id="PS50994"/>
    </source>
</evidence>
<dbReference type="InterPro" id="IPR052160">
    <property type="entry name" value="Gypsy_RT_Integrase-like"/>
</dbReference>
<dbReference type="Pfam" id="PF17921">
    <property type="entry name" value="Integrase_H2C2"/>
    <property type="match status" value="1"/>
</dbReference>
<keyword evidence="2" id="KW-1185">Reference proteome</keyword>
<reference evidence="2" key="1">
    <citation type="journal article" date="2021" name="Nat. Commun.">
        <title>Genomic analyses provide insights into spinach domestication and the genetic basis of agronomic traits.</title>
        <authorList>
            <person name="Cai X."/>
            <person name="Sun X."/>
            <person name="Xu C."/>
            <person name="Sun H."/>
            <person name="Wang X."/>
            <person name="Ge C."/>
            <person name="Zhang Z."/>
            <person name="Wang Q."/>
            <person name="Fei Z."/>
            <person name="Jiao C."/>
            <person name="Wang Q."/>
        </authorList>
    </citation>
    <scope>NUCLEOTIDE SEQUENCE [LARGE SCALE GENOMIC DNA]</scope>
    <source>
        <strain evidence="2">cv. Varoflay</strain>
    </source>
</reference>
<sequence length="512" mass="58891">MVEEGIVLGHKVSHHGIEVDRAKIEVIEKLPPPVNVKGIRSFLGHAGFYRRFIKDFSLIARPLTNLLQKECDFHFDAACLKAFNTIKVALISTPIVQAPDWLELGSEAPDDVPIEDALRDDTLYMVESSQLPWFVDIVNYLACGAIPDDLTTQGRRKLKYDARRYSWDEPTLLRRCPDGLLRRCVPDEEFPSVLRMCHSSPCGGHMGGDRTASKILQCMLWWPTLFRDAWAFVKSCDRCQRTGNISKRHEMPQNPILELEVLDVWGIDFMGPFPSSYGNLYILVAVDYVSKWAEAIASPTNDHKVVINLFKKIIFSRFGVPRALIRYGGSHFSHGKFKALLRKYGVHHKNDFQNADWDDSLQTFYGKNCHLPVELEHKAMWAIKTLNFELTSAGERRLLDLHELEELRMNAYYSQSIYKTRSKQYHDAKIEKREFKEGEKVFLYKSRLKLFPGKLISRWSGPFDVVRVFPHGAIEIRNDDSGSFKVNGNRLKHYYLGDSIGFFAFLDLKDPP</sequence>
<dbReference type="Pfam" id="PF00665">
    <property type="entry name" value="rve"/>
    <property type="match status" value="1"/>
</dbReference>
<dbReference type="Gene3D" id="1.10.340.70">
    <property type="match status" value="1"/>
</dbReference>
<dbReference type="InterPro" id="IPR001584">
    <property type="entry name" value="Integrase_cat-core"/>
</dbReference>
<dbReference type="PANTHER" id="PTHR47266">
    <property type="entry name" value="ENDONUCLEASE-RELATED"/>
    <property type="match status" value="1"/>
</dbReference>
<organism evidence="2 3">
    <name type="scientific">Spinacia oleracea</name>
    <name type="common">Spinach</name>
    <dbReference type="NCBI Taxonomy" id="3562"/>
    <lineage>
        <taxon>Eukaryota</taxon>
        <taxon>Viridiplantae</taxon>
        <taxon>Streptophyta</taxon>
        <taxon>Embryophyta</taxon>
        <taxon>Tracheophyta</taxon>
        <taxon>Spermatophyta</taxon>
        <taxon>Magnoliopsida</taxon>
        <taxon>eudicotyledons</taxon>
        <taxon>Gunneridae</taxon>
        <taxon>Pentapetalae</taxon>
        <taxon>Caryophyllales</taxon>
        <taxon>Chenopodiaceae</taxon>
        <taxon>Chenopodioideae</taxon>
        <taxon>Anserineae</taxon>
        <taxon>Spinacia</taxon>
    </lineage>
</organism>
<dbReference type="InterPro" id="IPR012337">
    <property type="entry name" value="RNaseH-like_sf"/>
</dbReference>
<dbReference type="Gene3D" id="3.30.420.10">
    <property type="entry name" value="Ribonuclease H-like superfamily/Ribonuclease H"/>
    <property type="match status" value="1"/>
</dbReference>
<evidence type="ECO:0000313" key="2">
    <source>
        <dbReference type="Proteomes" id="UP000813463"/>
    </source>
</evidence>
<dbReference type="InterPro" id="IPR043502">
    <property type="entry name" value="DNA/RNA_pol_sf"/>
</dbReference>